<proteinExistence type="inferred from homology"/>
<dbReference type="InterPro" id="IPR051470">
    <property type="entry name" value="Thiol:disulfide_interchange"/>
</dbReference>
<organism evidence="3 4">
    <name type="scientific">Halomonas cupida</name>
    <dbReference type="NCBI Taxonomy" id="44933"/>
    <lineage>
        <taxon>Bacteria</taxon>
        <taxon>Pseudomonadati</taxon>
        <taxon>Pseudomonadota</taxon>
        <taxon>Gammaproteobacteria</taxon>
        <taxon>Oceanospirillales</taxon>
        <taxon>Halomonadaceae</taxon>
        <taxon>Halomonas</taxon>
    </lineage>
</organism>
<dbReference type="Pfam" id="PF13098">
    <property type="entry name" value="Thioredoxin_2"/>
    <property type="match status" value="1"/>
</dbReference>
<comment type="subcellular location">
    <subcellularLocation>
        <location evidence="1">Periplasm</location>
    </subcellularLocation>
</comment>
<evidence type="ECO:0000256" key="1">
    <source>
        <dbReference type="RuleBase" id="RU364038"/>
    </source>
</evidence>
<reference evidence="3 4" key="1">
    <citation type="submission" date="2016-11" db="EMBL/GenBank/DDBJ databases">
        <authorList>
            <person name="Jaros S."/>
            <person name="Januszkiewicz K."/>
            <person name="Wedrychowicz H."/>
        </authorList>
    </citation>
    <scope>NUCLEOTIDE SEQUENCE [LARGE SCALE GENOMIC DNA]</scope>
    <source>
        <strain evidence="3 4">DSM 4740</strain>
    </source>
</reference>
<sequence>MTLFSTKPLLHEDLFSQSPLPIMEMISVQTRNPFSASFKTVIALAASLTLPVSLPALAEDWPAPIKQIETQGLTIHGEFDAPGGLKGYAASMRGQAVAAYLTPDGEHAVVGTLIDAQGQNVATTTLEQLVYGQRNAELWQQMADHHWVRDGEADAPRIIYTFSDPNCPYCRQFWEDVQPWVESGQVQVRHLMVGILKADSRQKAAALLAADDPGAAIAEHYRNDAMPDNAGSDQSEQRVDENTQLMRDAQLHATPVTFYRGDDGVHHVMGAPRPDQLRAITGSEAP</sequence>
<dbReference type="PANTHER" id="PTHR35272:SF4">
    <property type="entry name" value="THIOL:DISULFIDE INTERCHANGE PROTEIN DSBG"/>
    <property type="match status" value="1"/>
</dbReference>
<name>A0A1M7H9W8_9GAMM</name>
<keyword evidence="1" id="KW-0732">Signal</keyword>
<keyword evidence="1" id="KW-0676">Redox-active center</keyword>
<dbReference type="InterPro" id="IPR009094">
    <property type="entry name" value="DiS-bond_isomerase_DsbC/G_N_sf"/>
</dbReference>
<dbReference type="InterPro" id="IPR033954">
    <property type="entry name" value="DiS-bond_Isoase_DsbC/G"/>
</dbReference>
<comment type="function">
    <text evidence="1">Required for disulfide bond formation in some periplasmic proteins. Acts by transferring its disulfide bond to other proteins and is reduced in the process.</text>
</comment>
<dbReference type="Gene3D" id="3.10.450.70">
    <property type="entry name" value="Disulphide bond isomerase, DsbC/G, N-terminal"/>
    <property type="match status" value="1"/>
</dbReference>
<dbReference type="CDD" id="cd03020">
    <property type="entry name" value="DsbA_DsbC_DsbG"/>
    <property type="match status" value="1"/>
</dbReference>
<dbReference type="GO" id="GO:0042597">
    <property type="term" value="C:periplasmic space"/>
    <property type="evidence" value="ECO:0007669"/>
    <property type="project" value="UniProtKB-SubCell"/>
</dbReference>
<evidence type="ECO:0000313" key="4">
    <source>
        <dbReference type="Proteomes" id="UP000184123"/>
    </source>
</evidence>
<dbReference type="PANTHER" id="PTHR35272">
    <property type="entry name" value="THIOL:DISULFIDE INTERCHANGE PROTEIN DSBC-RELATED"/>
    <property type="match status" value="1"/>
</dbReference>
<gene>
    <name evidence="3" type="ORF">SAMN05660971_02543</name>
</gene>
<dbReference type="InterPro" id="IPR036249">
    <property type="entry name" value="Thioredoxin-like_sf"/>
</dbReference>
<dbReference type="Gene3D" id="3.40.30.10">
    <property type="entry name" value="Glutaredoxin"/>
    <property type="match status" value="1"/>
</dbReference>
<protein>
    <recommendedName>
        <fullName evidence="1">Thiol:disulfide interchange protein</fullName>
    </recommendedName>
</protein>
<comment type="similarity">
    <text evidence="1">Belongs to the thioredoxin family. DsbC subfamily.</text>
</comment>
<dbReference type="NCBIfam" id="NF008657">
    <property type="entry name" value="PRK11657.1"/>
    <property type="match status" value="1"/>
</dbReference>
<dbReference type="InterPro" id="IPR012336">
    <property type="entry name" value="Thioredoxin-like_fold"/>
</dbReference>
<accession>A0A1M7H9W8</accession>
<dbReference type="Proteomes" id="UP000184123">
    <property type="component" value="Unassembled WGS sequence"/>
</dbReference>
<dbReference type="STRING" id="44933.SAMN05660971_02543"/>
<dbReference type="SUPFAM" id="SSF52833">
    <property type="entry name" value="Thioredoxin-like"/>
    <property type="match status" value="1"/>
</dbReference>
<dbReference type="SUPFAM" id="SSF54423">
    <property type="entry name" value="DsbC/DsbG N-terminal domain-like"/>
    <property type="match status" value="1"/>
</dbReference>
<evidence type="ECO:0000313" key="3">
    <source>
        <dbReference type="EMBL" id="SHM25218.1"/>
    </source>
</evidence>
<keyword evidence="1" id="KW-0574">Periplasm</keyword>
<dbReference type="EMBL" id="FRCA01000006">
    <property type="protein sequence ID" value="SHM25218.1"/>
    <property type="molecule type" value="Genomic_DNA"/>
</dbReference>
<feature type="domain" description="Thioredoxin-like fold" evidence="2">
    <location>
        <begin position="155"/>
        <end position="280"/>
    </location>
</feature>
<evidence type="ECO:0000259" key="2">
    <source>
        <dbReference type="Pfam" id="PF13098"/>
    </source>
</evidence>
<dbReference type="AlphaFoldDB" id="A0A1M7H9W8"/>